<organism evidence="2 3">
    <name type="scientific">Puccinia graminis f. sp. tritici</name>
    <dbReference type="NCBI Taxonomy" id="56615"/>
    <lineage>
        <taxon>Eukaryota</taxon>
        <taxon>Fungi</taxon>
        <taxon>Dikarya</taxon>
        <taxon>Basidiomycota</taxon>
        <taxon>Pucciniomycotina</taxon>
        <taxon>Pucciniomycetes</taxon>
        <taxon>Pucciniales</taxon>
        <taxon>Pucciniaceae</taxon>
        <taxon>Puccinia</taxon>
    </lineage>
</organism>
<dbReference type="EMBL" id="VSWC01000183">
    <property type="protein sequence ID" value="KAA1069432.1"/>
    <property type="molecule type" value="Genomic_DNA"/>
</dbReference>
<comment type="caution">
    <text evidence="2">The sequence shown here is derived from an EMBL/GenBank/DDBJ whole genome shotgun (WGS) entry which is preliminary data.</text>
</comment>
<dbReference type="Proteomes" id="UP000324748">
    <property type="component" value="Unassembled WGS sequence"/>
</dbReference>
<sequence>MTHLPQSPRPAEECASAAHMIPGIADGTSDSAADPSDQVTLRSQSRVERHKAPLGSQARVERPKPLNHRAPQIK</sequence>
<accession>A0A5B0LY55</accession>
<evidence type="ECO:0000313" key="3">
    <source>
        <dbReference type="Proteomes" id="UP000324748"/>
    </source>
</evidence>
<protein>
    <submittedName>
        <fullName evidence="2">Uncharacterized protein</fullName>
    </submittedName>
</protein>
<evidence type="ECO:0000313" key="2">
    <source>
        <dbReference type="EMBL" id="KAA1069432.1"/>
    </source>
</evidence>
<name>A0A5B0LY55_PUCGR</name>
<keyword evidence="3" id="KW-1185">Reference proteome</keyword>
<reference evidence="2 3" key="1">
    <citation type="submission" date="2019-05" db="EMBL/GenBank/DDBJ databases">
        <title>Emergence of the Ug99 lineage of the wheat stem rust pathogen through somatic hybridization.</title>
        <authorList>
            <person name="Li F."/>
            <person name="Upadhyaya N.M."/>
            <person name="Sperschneider J."/>
            <person name="Matny O."/>
            <person name="Nguyen-Phuc H."/>
            <person name="Mago R."/>
            <person name="Raley C."/>
            <person name="Miller M.E."/>
            <person name="Silverstein K.A.T."/>
            <person name="Henningsen E."/>
            <person name="Hirsch C.D."/>
            <person name="Visser B."/>
            <person name="Pretorius Z.A."/>
            <person name="Steffenson B.J."/>
            <person name="Schwessinger B."/>
            <person name="Dodds P.N."/>
            <person name="Figueroa M."/>
        </authorList>
    </citation>
    <scope>NUCLEOTIDE SEQUENCE [LARGE SCALE GENOMIC DNA]</scope>
    <source>
        <strain evidence="2">21-0</strain>
    </source>
</reference>
<gene>
    <name evidence="2" type="ORF">PGT21_024299</name>
</gene>
<evidence type="ECO:0000256" key="1">
    <source>
        <dbReference type="SAM" id="MobiDB-lite"/>
    </source>
</evidence>
<proteinExistence type="predicted"/>
<dbReference type="AlphaFoldDB" id="A0A5B0LY55"/>
<feature type="region of interest" description="Disordered" evidence="1">
    <location>
        <begin position="1"/>
        <end position="74"/>
    </location>
</feature>